<organism evidence="2 3">
    <name type="scientific">Cytophaga hutchinsonii (strain ATCC 33406 / DSM 1761 / CIP 103989 / NBRC 15051 / NCIMB 9469 / D465)</name>
    <dbReference type="NCBI Taxonomy" id="269798"/>
    <lineage>
        <taxon>Bacteria</taxon>
        <taxon>Pseudomonadati</taxon>
        <taxon>Bacteroidota</taxon>
        <taxon>Cytophagia</taxon>
        <taxon>Cytophagales</taxon>
        <taxon>Cytophagaceae</taxon>
        <taxon>Cytophaga</taxon>
    </lineage>
</organism>
<proteinExistence type="predicted"/>
<dbReference type="Proteomes" id="UP000001822">
    <property type="component" value="Chromosome"/>
</dbReference>
<protein>
    <recommendedName>
        <fullName evidence="1">DUF6896 domain-containing protein</fullName>
    </recommendedName>
</protein>
<reference evidence="2 3" key="1">
    <citation type="journal article" date="2007" name="Appl. Environ. Microbiol.">
        <title>Genome sequence of the cellulolytic gliding bacterium Cytophaga hutchinsonii.</title>
        <authorList>
            <person name="Xie G."/>
            <person name="Bruce D.C."/>
            <person name="Challacombe J.F."/>
            <person name="Chertkov O."/>
            <person name="Detter J.C."/>
            <person name="Gilna P."/>
            <person name="Han C.S."/>
            <person name="Lucas S."/>
            <person name="Misra M."/>
            <person name="Myers G.L."/>
            <person name="Richardson P."/>
            <person name="Tapia R."/>
            <person name="Thayer N."/>
            <person name="Thompson L.S."/>
            <person name="Brettin T.S."/>
            <person name="Henrissat B."/>
            <person name="Wilson D.B."/>
            <person name="McBride M.J."/>
        </authorList>
    </citation>
    <scope>NUCLEOTIDE SEQUENCE [LARGE SCALE GENOMIC DNA]</scope>
    <source>
        <strain evidence="3">ATCC 33406 / DSM 1761 / CIP 103989 / NBRC 15051 / NCIMB 9469 / D465</strain>
    </source>
</reference>
<evidence type="ECO:0000313" key="2">
    <source>
        <dbReference type="EMBL" id="ABG57618.1"/>
    </source>
</evidence>
<dbReference type="InterPro" id="IPR054191">
    <property type="entry name" value="DUF6896"/>
</dbReference>
<dbReference type="KEGG" id="chu:CHU_0328"/>
<name>A0A6N4SMX4_CYTH3</name>
<dbReference type="Pfam" id="PF21837">
    <property type="entry name" value="DUF6896"/>
    <property type="match status" value="1"/>
</dbReference>
<sequence length="134" mass="15701">MNEELIDQLIDNFLKEAEYTANCFYKKYNRKDLLRAVIDGTIARTGKIDGLKHYAFHGIGLYARLKNCEVDFDFGLGDRIDGFDSWRLNQFAQSRPDKKKLWTQEKIQNELEKLKQTGEISKLKGDISSNYYKH</sequence>
<dbReference type="OrthoDB" id="8480543at2"/>
<gene>
    <name evidence="2" type="ordered locus">CHU_0328</name>
</gene>
<keyword evidence="3" id="KW-1185">Reference proteome</keyword>
<accession>A0A6N4SMX4</accession>
<dbReference type="AlphaFoldDB" id="A0A6N4SMX4"/>
<evidence type="ECO:0000259" key="1">
    <source>
        <dbReference type="Pfam" id="PF21837"/>
    </source>
</evidence>
<evidence type="ECO:0000313" key="3">
    <source>
        <dbReference type="Proteomes" id="UP000001822"/>
    </source>
</evidence>
<feature type="domain" description="DUF6896" evidence="1">
    <location>
        <begin position="7"/>
        <end position="132"/>
    </location>
</feature>
<dbReference type="RefSeq" id="WP_011583734.1">
    <property type="nucleotide sequence ID" value="NC_008255.1"/>
</dbReference>
<dbReference type="EMBL" id="CP000383">
    <property type="protein sequence ID" value="ABG57618.1"/>
    <property type="molecule type" value="Genomic_DNA"/>
</dbReference>